<protein>
    <submittedName>
        <fullName evidence="4">CLUMA_CG015178, isoform A</fullName>
    </submittedName>
</protein>
<accession>A0A1J1ITB7</accession>
<reference evidence="4 5" key="1">
    <citation type="submission" date="2015-04" db="EMBL/GenBank/DDBJ databases">
        <authorList>
            <person name="Syromyatnikov M.Y."/>
            <person name="Popov V.N."/>
        </authorList>
    </citation>
    <scope>NUCLEOTIDE SEQUENCE [LARGE SCALE GENOMIC DNA]</scope>
</reference>
<organism evidence="4 5">
    <name type="scientific">Clunio marinus</name>
    <dbReference type="NCBI Taxonomy" id="568069"/>
    <lineage>
        <taxon>Eukaryota</taxon>
        <taxon>Metazoa</taxon>
        <taxon>Ecdysozoa</taxon>
        <taxon>Arthropoda</taxon>
        <taxon>Hexapoda</taxon>
        <taxon>Insecta</taxon>
        <taxon>Pterygota</taxon>
        <taxon>Neoptera</taxon>
        <taxon>Endopterygota</taxon>
        <taxon>Diptera</taxon>
        <taxon>Nematocera</taxon>
        <taxon>Chironomoidea</taxon>
        <taxon>Chironomidae</taxon>
        <taxon>Clunio</taxon>
    </lineage>
</organism>
<evidence type="ECO:0000256" key="1">
    <source>
        <dbReference type="ARBA" id="ARBA00022614"/>
    </source>
</evidence>
<dbReference type="AlphaFoldDB" id="A0A1J1ITB7"/>
<dbReference type="InterPro" id="IPR001611">
    <property type="entry name" value="Leu-rich_rpt"/>
</dbReference>
<name>A0A1J1ITB7_9DIPT</name>
<feature type="chain" id="PRO_5013198748" evidence="3">
    <location>
        <begin position="22"/>
        <end position="208"/>
    </location>
</feature>
<dbReference type="Gene3D" id="3.80.10.10">
    <property type="entry name" value="Ribonuclease Inhibitor"/>
    <property type="match status" value="1"/>
</dbReference>
<keyword evidence="3" id="KW-0732">Signal</keyword>
<evidence type="ECO:0000313" key="4">
    <source>
        <dbReference type="EMBL" id="CRL02350.1"/>
    </source>
</evidence>
<dbReference type="InterPro" id="IPR003591">
    <property type="entry name" value="Leu-rich_rpt_typical-subtyp"/>
</dbReference>
<evidence type="ECO:0000313" key="5">
    <source>
        <dbReference type="Proteomes" id="UP000183832"/>
    </source>
</evidence>
<evidence type="ECO:0000256" key="2">
    <source>
        <dbReference type="ARBA" id="ARBA00022737"/>
    </source>
</evidence>
<feature type="signal peptide" evidence="3">
    <location>
        <begin position="1"/>
        <end position="21"/>
    </location>
</feature>
<dbReference type="OrthoDB" id="7789549at2759"/>
<keyword evidence="2" id="KW-0677">Repeat</keyword>
<dbReference type="Proteomes" id="UP000183832">
    <property type="component" value="Unassembled WGS sequence"/>
</dbReference>
<keyword evidence="5" id="KW-1185">Reference proteome</keyword>
<dbReference type="SMART" id="SM00369">
    <property type="entry name" value="LRR_TYP"/>
    <property type="match status" value="1"/>
</dbReference>
<evidence type="ECO:0000256" key="3">
    <source>
        <dbReference type="SAM" id="SignalP"/>
    </source>
</evidence>
<sequence length="208" mass="23841">MRCFIFVILPFSLIFVSYSNALNVNCDFKSSSIEIYGPLKTPYQCAARDQQVQGFGSVDSVLGTHLAGKTNNDTRLINIKKIKCDRMPKNFNKYFPNLEGIFAFSTGMKTVKKEDLDVFPKLRYLDMSNNKIDTLASNLFEGNTELEWIDFADNYLRNIGINLLTPLTKLNYADFQSNRCVDKRARDKTTLYELQLELRKLQCALNDA</sequence>
<dbReference type="EMBL" id="CVRI01000057">
    <property type="protein sequence ID" value="CRL02350.1"/>
    <property type="molecule type" value="Genomic_DNA"/>
</dbReference>
<gene>
    <name evidence="4" type="ORF">CLUMA_CG015178</name>
</gene>
<dbReference type="InterPro" id="IPR032675">
    <property type="entry name" value="LRR_dom_sf"/>
</dbReference>
<dbReference type="Pfam" id="PF13855">
    <property type="entry name" value="LRR_8"/>
    <property type="match status" value="1"/>
</dbReference>
<dbReference type="SUPFAM" id="SSF52058">
    <property type="entry name" value="L domain-like"/>
    <property type="match status" value="1"/>
</dbReference>
<keyword evidence="1" id="KW-0433">Leucine-rich repeat</keyword>
<proteinExistence type="predicted"/>
<dbReference type="PROSITE" id="PS51450">
    <property type="entry name" value="LRR"/>
    <property type="match status" value="1"/>
</dbReference>